<feature type="region of interest" description="Disordered" evidence="1">
    <location>
        <begin position="108"/>
        <end position="146"/>
    </location>
</feature>
<evidence type="ECO:0000313" key="3">
    <source>
        <dbReference type="Proteomes" id="UP001310890"/>
    </source>
</evidence>
<feature type="region of interest" description="Disordered" evidence="1">
    <location>
        <begin position="186"/>
        <end position="212"/>
    </location>
</feature>
<dbReference type="InterPro" id="IPR025494">
    <property type="entry name" value="DUF4385"/>
</dbReference>
<dbReference type="Pfam" id="PF14328">
    <property type="entry name" value="DUF4385"/>
    <property type="match status" value="1"/>
</dbReference>
<evidence type="ECO:0008006" key="4">
    <source>
        <dbReference type="Google" id="ProtNLM"/>
    </source>
</evidence>
<organism evidence="2 3">
    <name type="scientific">Meristemomyces frigidus</name>
    <dbReference type="NCBI Taxonomy" id="1508187"/>
    <lineage>
        <taxon>Eukaryota</taxon>
        <taxon>Fungi</taxon>
        <taxon>Dikarya</taxon>
        <taxon>Ascomycota</taxon>
        <taxon>Pezizomycotina</taxon>
        <taxon>Dothideomycetes</taxon>
        <taxon>Dothideomycetidae</taxon>
        <taxon>Mycosphaerellales</taxon>
        <taxon>Teratosphaeriaceae</taxon>
        <taxon>Meristemomyces</taxon>
    </lineage>
</organism>
<comment type="caution">
    <text evidence="2">The sequence shown here is derived from an EMBL/GenBank/DDBJ whole genome shotgun (WGS) entry which is preliminary data.</text>
</comment>
<dbReference type="EMBL" id="JAVRRL010000005">
    <property type="protein sequence ID" value="KAK5117368.1"/>
    <property type="molecule type" value="Genomic_DNA"/>
</dbReference>
<evidence type="ECO:0000256" key="1">
    <source>
        <dbReference type="SAM" id="MobiDB-lite"/>
    </source>
</evidence>
<feature type="compositionally biased region" description="Basic and acidic residues" evidence="1">
    <location>
        <begin position="112"/>
        <end position="146"/>
    </location>
</feature>
<protein>
    <recommendedName>
        <fullName evidence="4">DUF4385 domain-containing protein</fullName>
    </recommendedName>
</protein>
<dbReference type="Proteomes" id="UP001310890">
    <property type="component" value="Unassembled WGS sequence"/>
</dbReference>
<dbReference type="AlphaFoldDB" id="A0AAN7YS45"/>
<sequence length="212" mass="24342">MPPKKKPKDEKTPSLNAALLPTPALDSKDLRMSYHIARGEQGVLTFEPYKSLLLPYWRFKTIPIATRSSETLHNAFTHYVKAGDFVGADMSRKFIQMGMTRAKRYANHKGGRKYERSEREMARDGDEGMGRVELPKSEGHEGRDEKLRASEVFKETWRRCTSDEKYLEMKGEFLAEQKAWDREGRKLKEEGGGLGLKGEEIEVKREGRDDEG</sequence>
<accession>A0AAN7YS45</accession>
<evidence type="ECO:0000313" key="2">
    <source>
        <dbReference type="EMBL" id="KAK5117368.1"/>
    </source>
</evidence>
<gene>
    <name evidence="2" type="ORF">LTR62_005986</name>
</gene>
<name>A0AAN7YS45_9PEZI</name>
<reference evidence="2" key="1">
    <citation type="submission" date="2023-08" db="EMBL/GenBank/DDBJ databases">
        <title>Black Yeasts Isolated from many extreme environments.</title>
        <authorList>
            <person name="Coleine C."/>
            <person name="Stajich J.E."/>
            <person name="Selbmann L."/>
        </authorList>
    </citation>
    <scope>NUCLEOTIDE SEQUENCE</scope>
    <source>
        <strain evidence="2">CCFEE 5401</strain>
    </source>
</reference>
<proteinExistence type="predicted"/>